<name>A0A2X1CKN7_BREVE</name>
<dbReference type="Proteomes" id="UP000251186">
    <property type="component" value="Unassembled WGS sequence"/>
</dbReference>
<reference evidence="1 2" key="1">
    <citation type="submission" date="2018-06" db="EMBL/GenBank/DDBJ databases">
        <authorList>
            <consortium name="Pathogen Informatics"/>
            <person name="Doyle S."/>
        </authorList>
    </citation>
    <scope>NUCLEOTIDE SEQUENCE [LARGE SCALE GENOMIC DNA]</scope>
    <source>
        <strain evidence="1 2">NCTC11166</strain>
    </source>
</reference>
<dbReference type="EMBL" id="UAQP01000014">
    <property type="protein sequence ID" value="SPU54791.1"/>
    <property type="molecule type" value="Genomic_DNA"/>
</dbReference>
<gene>
    <name evidence="1" type="ORF">NCTC11166_02177</name>
</gene>
<dbReference type="AlphaFoldDB" id="A0A2X1CKN7"/>
<sequence>MQKRDADFPGYGLGGRIRYQNVTSKDAARL</sequence>
<accession>A0A2X1CKN7</accession>
<evidence type="ECO:0000313" key="1">
    <source>
        <dbReference type="EMBL" id="SPU54791.1"/>
    </source>
</evidence>
<proteinExistence type="predicted"/>
<protein>
    <submittedName>
        <fullName evidence="1">Uncharacterized protein</fullName>
    </submittedName>
</protein>
<organism evidence="1 2">
    <name type="scientific">Brevundimonas vesicularis</name>
    <name type="common">Pseudomonas vesicularis</name>
    <dbReference type="NCBI Taxonomy" id="41276"/>
    <lineage>
        <taxon>Bacteria</taxon>
        <taxon>Pseudomonadati</taxon>
        <taxon>Pseudomonadota</taxon>
        <taxon>Alphaproteobacteria</taxon>
        <taxon>Caulobacterales</taxon>
        <taxon>Caulobacteraceae</taxon>
        <taxon>Brevundimonas</taxon>
    </lineage>
</organism>
<evidence type="ECO:0000313" key="2">
    <source>
        <dbReference type="Proteomes" id="UP000251186"/>
    </source>
</evidence>